<accession>A0ABW9JCJ0</accession>
<comment type="caution">
    <text evidence="1">The sequence shown here is derived from an EMBL/GenBank/DDBJ whole genome shotgun (WGS) entry which is preliminary data.</text>
</comment>
<evidence type="ECO:0000313" key="2">
    <source>
        <dbReference type="Proteomes" id="UP001517367"/>
    </source>
</evidence>
<evidence type="ECO:0000313" key="1">
    <source>
        <dbReference type="EMBL" id="MFN0290045.1"/>
    </source>
</evidence>
<sequence length="159" mass="18511">MTTNYVLGMDIPELDLANFKIENSNEIDINLYLFTLNEITSKIQDDKIKKDVNYRYTTLQSEISSEFKLAYNSYINNILNITFLCDVANSFDVGEFYVTADAKDKLKLIYEHPFAPKDFHNKHPRMTDLKKNGWFDYTNARINMDGVLVNGIWITDCLI</sequence>
<gene>
    <name evidence="1" type="ORF">E5L68_001505</name>
</gene>
<organism evidence="1 2">
    <name type="scientific">Pedobacter helvus</name>
    <dbReference type="NCBI Taxonomy" id="2563444"/>
    <lineage>
        <taxon>Bacteria</taxon>
        <taxon>Pseudomonadati</taxon>
        <taxon>Bacteroidota</taxon>
        <taxon>Sphingobacteriia</taxon>
        <taxon>Sphingobacteriales</taxon>
        <taxon>Sphingobacteriaceae</taxon>
        <taxon>Pedobacter</taxon>
    </lineage>
</organism>
<dbReference type="EMBL" id="SRMP02000001">
    <property type="protein sequence ID" value="MFN0290045.1"/>
    <property type="molecule type" value="Genomic_DNA"/>
</dbReference>
<keyword evidence="2" id="KW-1185">Reference proteome</keyword>
<protein>
    <submittedName>
        <fullName evidence="1">Uncharacterized protein</fullName>
    </submittedName>
</protein>
<dbReference type="RefSeq" id="WP_138727642.1">
    <property type="nucleotide sequence ID" value="NZ_SRMP02000001.1"/>
</dbReference>
<dbReference type="Proteomes" id="UP001517367">
    <property type="component" value="Unassembled WGS sequence"/>
</dbReference>
<name>A0ABW9JCJ0_9SPHI</name>
<reference evidence="1 2" key="1">
    <citation type="submission" date="2024-12" db="EMBL/GenBank/DDBJ databases">
        <authorList>
            <person name="Hu S."/>
        </authorList>
    </citation>
    <scope>NUCLEOTIDE SEQUENCE [LARGE SCALE GENOMIC DNA]</scope>
    <source>
        <strain evidence="1 2">P-25</strain>
    </source>
</reference>
<proteinExistence type="predicted"/>